<dbReference type="EMBL" id="RXIL01000063">
    <property type="protein sequence ID" value="RZN69996.1"/>
    <property type="molecule type" value="Genomic_DNA"/>
</dbReference>
<dbReference type="Gene3D" id="3.40.50.2020">
    <property type="match status" value="1"/>
</dbReference>
<dbReference type="SUPFAM" id="SSF53271">
    <property type="entry name" value="PRTase-like"/>
    <property type="match status" value="1"/>
</dbReference>
<dbReference type="InterPro" id="IPR029057">
    <property type="entry name" value="PRTase-like"/>
</dbReference>
<gene>
    <name evidence="2" type="ORF">EF807_03895</name>
</gene>
<feature type="domain" description="Phosphoribosyltransferase" evidence="1">
    <location>
        <begin position="8"/>
        <end position="177"/>
    </location>
</feature>
<name>A0A520KX20_9EURY</name>
<sequence length="212" mass="24013">VFRDRSNAGELLSEWLEDYREKDACVLAIPAGGVPVGVEISKRLNLPLDLAVVRKIHIPWNREAGFGAVTWDGIILLNEDLVRHLRLSKKEIDDCIAEEREEIKKRMKLFGCEEFPEIVDKTVILVDDGLASGFTILAAVYSVRRRNPKELVVAVPTSSLVAIGRIENHADKIVCLNIRTGPIFAVADAYERWYDLEDEEVLKFLRSAEWEV</sequence>
<dbReference type="AlphaFoldDB" id="A0A520KX20"/>
<reference evidence="2 3" key="1">
    <citation type="journal article" date="2019" name="Nat. Microbiol.">
        <title>Wide diversity of methane and short-chain alkane metabolisms in uncultured archaea.</title>
        <authorList>
            <person name="Borrel G."/>
            <person name="Adam P.S."/>
            <person name="McKay L.J."/>
            <person name="Chen L.X."/>
            <person name="Sierra-Garcia I.N."/>
            <person name="Sieber C.M."/>
            <person name="Letourneur Q."/>
            <person name="Ghozlane A."/>
            <person name="Andersen G.L."/>
            <person name="Li W.J."/>
            <person name="Hallam S.J."/>
            <person name="Muyzer G."/>
            <person name="de Oliveira V.M."/>
            <person name="Inskeep W.P."/>
            <person name="Banfield J.F."/>
            <person name="Gribaldo S."/>
        </authorList>
    </citation>
    <scope>NUCLEOTIDE SEQUENCE [LARGE SCALE GENOMIC DNA]</scope>
    <source>
        <strain evidence="2">NM1b</strain>
    </source>
</reference>
<protein>
    <submittedName>
        <fullName evidence="2">Phosphoribosyltransferase</fullName>
    </submittedName>
</protein>
<comment type="caution">
    <text evidence="2">The sequence shown here is derived from an EMBL/GenBank/DDBJ whole genome shotgun (WGS) entry which is preliminary data.</text>
</comment>
<dbReference type="Pfam" id="PF00156">
    <property type="entry name" value="Pribosyltran"/>
    <property type="match status" value="1"/>
</dbReference>
<dbReference type="CDD" id="cd06223">
    <property type="entry name" value="PRTases_typeI"/>
    <property type="match status" value="1"/>
</dbReference>
<dbReference type="GO" id="GO:0016757">
    <property type="term" value="F:glycosyltransferase activity"/>
    <property type="evidence" value="ECO:0007669"/>
    <property type="project" value="UniProtKB-KW"/>
</dbReference>
<proteinExistence type="predicted"/>
<keyword evidence="2" id="KW-0808">Transferase</keyword>
<dbReference type="Proteomes" id="UP000320766">
    <property type="component" value="Unassembled WGS sequence"/>
</dbReference>
<organism evidence="2 3">
    <name type="scientific">Candidatus Methanolliviera hydrocarbonicum</name>
    <dbReference type="NCBI Taxonomy" id="2491085"/>
    <lineage>
        <taxon>Archaea</taxon>
        <taxon>Methanobacteriati</taxon>
        <taxon>Methanobacteriota</taxon>
        <taxon>Candidatus Methanoliparia</taxon>
        <taxon>Candidatus Methanoliparales</taxon>
        <taxon>Candidatus Methanollivieraceae</taxon>
        <taxon>Candidatus Methanolliviera</taxon>
    </lineage>
</organism>
<evidence type="ECO:0000259" key="1">
    <source>
        <dbReference type="Pfam" id="PF00156"/>
    </source>
</evidence>
<dbReference type="Gene3D" id="3.30.1310.20">
    <property type="entry name" value="PRTase-like"/>
    <property type="match status" value="1"/>
</dbReference>
<dbReference type="InterPro" id="IPR000836">
    <property type="entry name" value="PRTase_dom"/>
</dbReference>
<evidence type="ECO:0000313" key="2">
    <source>
        <dbReference type="EMBL" id="RZN69996.1"/>
    </source>
</evidence>
<evidence type="ECO:0000313" key="3">
    <source>
        <dbReference type="Proteomes" id="UP000320766"/>
    </source>
</evidence>
<keyword evidence="2" id="KW-0328">Glycosyltransferase</keyword>
<feature type="non-terminal residue" evidence="2">
    <location>
        <position position="1"/>
    </location>
</feature>
<accession>A0A520KX20</accession>